<dbReference type="PROSITE" id="PS00518">
    <property type="entry name" value="ZF_RING_1"/>
    <property type="match status" value="1"/>
</dbReference>
<dbReference type="GeneTree" id="ENSGT00950000185453"/>
<dbReference type="InterPro" id="IPR001841">
    <property type="entry name" value="Znf_RING"/>
</dbReference>
<dbReference type="SUPFAM" id="SSF57850">
    <property type="entry name" value="RING/U-box"/>
    <property type="match status" value="1"/>
</dbReference>
<evidence type="ECO:0000259" key="5">
    <source>
        <dbReference type="PROSITE" id="PS50089"/>
    </source>
</evidence>
<keyword evidence="7" id="KW-1185">Reference proteome</keyword>
<accession>A0A8C3FZW0</accession>
<evidence type="ECO:0000313" key="7">
    <source>
        <dbReference type="Proteomes" id="UP000694380"/>
    </source>
</evidence>
<dbReference type="Proteomes" id="UP000694380">
    <property type="component" value="Unplaced"/>
</dbReference>
<evidence type="ECO:0000256" key="3">
    <source>
        <dbReference type="ARBA" id="ARBA00022833"/>
    </source>
</evidence>
<sequence>YGTSTRRPPAPMSIAGRETCDIICLLCQDYLTDPVTIECGHKFCLGCISQRCEGVETAACPQCGETFQKRAFRPDALLGSIIQAIKKRGLKPRQRGREGNVCGEHGKELAGFSLAQVSMHPRVSYHTELGGSPGQLHKHRWGPVRVATSAAHTAPVPPPRALCPHPRERAPAPVGSCPFGCPRHTTSPRRAWH</sequence>
<evidence type="ECO:0000313" key="6">
    <source>
        <dbReference type="Ensembl" id="ENSCPBP00000014277.1"/>
    </source>
</evidence>
<evidence type="ECO:0000256" key="4">
    <source>
        <dbReference type="PROSITE-ProRule" id="PRU00175"/>
    </source>
</evidence>
<reference evidence="6" key="1">
    <citation type="submission" date="2025-08" db="UniProtKB">
        <authorList>
            <consortium name="Ensembl"/>
        </authorList>
    </citation>
    <scope>IDENTIFICATION</scope>
</reference>
<keyword evidence="2 4" id="KW-0863">Zinc-finger</keyword>
<proteinExistence type="predicted"/>
<dbReference type="SMART" id="SM00184">
    <property type="entry name" value="RING"/>
    <property type="match status" value="1"/>
</dbReference>
<evidence type="ECO:0000256" key="1">
    <source>
        <dbReference type="ARBA" id="ARBA00022723"/>
    </source>
</evidence>
<dbReference type="PANTHER" id="PTHR24103">
    <property type="entry name" value="E3 UBIQUITIN-PROTEIN LIGASE TRIM"/>
    <property type="match status" value="1"/>
</dbReference>
<organism evidence="6 7">
    <name type="scientific">Chrysemys picta bellii</name>
    <name type="common">Western painted turtle</name>
    <name type="synonym">Emys bellii</name>
    <dbReference type="NCBI Taxonomy" id="8478"/>
    <lineage>
        <taxon>Eukaryota</taxon>
        <taxon>Metazoa</taxon>
        <taxon>Chordata</taxon>
        <taxon>Craniata</taxon>
        <taxon>Vertebrata</taxon>
        <taxon>Euteleostomi</taxon>
        <taxon>Archelosauria</taxon>
        <taxon>Testudinata</taxon>
        <taxon>Testudines</taxon>
        <taxon>Cryptodira</taxon>
        <taxon>Durocryptodira</taxon>
        <taxon>Testudinoidea</taxon>
        <taxon>Emydidae</taxon>
        <taxon>Chrysemys</taxon>
    </lineage>
</organism>
<reference evidence="6" key="2">
    <citation type="submission" date="2025-09" db="UniProtKB">
        <authorList>
            <consortium name="Ensembl"/>
        </authorList>
    </citation>
    <scope>IDENTIFICATION</scope>
</reference>
<feature type="domain" description="RING-type" evidence="5">
    <location>
        <begin position="24"/>
        <end position="63"/>
    </location>
</feature>
<evidence type="ECO:0000256" key="2">
    <source>
        <dbReference type="ARBA" id="ARBA00022771"/>
    </source>
</evidence>
<dbReference type="GO" id="GO:0008270">
    <property type="term" value="F:zinc ion binding"/>
    <property type="evidence" value="ECO:0007669"/>
    <property type="project" value="UniProtKB-KW"/>
</dbReference>
<keyword evidence="3" id="KW-0862">Zinc</keyword>
<dbReference type="AlphaFoldDB" id="A0A8C3FZW0"/>
<dbReference type="Gene3D" id="3.30.40.10">
    <property type="entry name" value="Zinc/RING finger domain, C3HC4 (zinc finger)"/>
    <property type="match status" value="1"/>
</dbReference>
<keyword evidence="1" id="KW-0479">Metal-binding</keyword>
<dbReference type="PROSITE" id="PS50089">
    <property type="entry name" value="ZF_RING_2"/>
    <property type="match status" value="1"/>
</dbReference>
<dbReference type="InterPro" id="IPR050143">
    <property type="entry name" value="TRIM/RBCC"/>
</dbReference>
<name>A0A8C3FZW0_CHRPI</name>
<dbReference type="InterPro" id="IPR017907">
    <property type="entry name" value="Znf_RING_CS"/>
</dbReference>
<protein>
    <recommendedName>
        <fullName evidence="5">RING-type domain-containing protein</fullName>
    </recommendedName>
</protein>
<dbReference type="Pfam" id="PF15227">
    <property type="entry name" value="zf-C3HC4_4"/>
    <property type="match status" value="1"/>
</dbReference>
<dbReference type="InterPro" id="IPR013083">
    <property type="entry name" value="Znf_RING/FYVE/PHD"/>
</dbReference>
<dbReference type="Ensembl" id="ENSCPBT00000016955.1">
    <property type="protein sequence ID" value="ENSCPBP00000014277.1"/>
    <property type="gene ID" value="ENSCPBG00000010636.1"/>
</dbReference>